<name>A0A7K0DCA5_9NOCA</name>
<dbReference type="InterPro" id="IPR013126">
    <property type="entry name" value="Hsp_70_fam"/>
</dbReference>
<evidence type="ECO:0000256" key="4">
    <source>
        <dbReference type="SAM" id="MobiDB-lite"/>
    </source>
</evidence>
<dbReference type="InterPro" id="IPR043129">
    <property type="entry name" value="ATPase_NBD"/>
</dbReference>
<dbReference type="EMBL" id="WEGK01000019">
    <property type="protein sequence ID" value="MQY23415.1"/>
    <property type="molecule type" value="Genomic_DNA"/>
</dbReference>
<evidence type="ECO:0000313" key="6">
    <source>
        <dbReference type="Proteomes" id="UP000438448"/>
    </source>
</evidence>
<accession>A0A7K0DCA5</accession>
<organism evidence="5 6">
    <name type="scientific">Nocardia macrotermitis</name>
    <dbReference type="NCBI Taxonomy" id="2585198"/>
    <lineage>
        <taxon>Bacteria</taxon>
        <taxon>Bacillati</taxon>
        <taxon>Actinomycetota</taxon>
        <taxon>Actinomycetes</taxon>
        <taxon>Mycobacteriales</taxon>
        <taxon>Nocardiaceae</taxon>
        <taxon>Nocardia</taxon>
    </lineage>
</organism>
<dbReference type="Gene3D" id="3.30.420.40">
    <property type="match status" value="2"/>
</dbReference>
<feature type="compositionally biased region" description="Polar residues" evidence="4">
    <location>
        <begin position="341"/>
        <end position="357"/>
    </location>
</feature>
<evidence type="ECO:0000256" key="1">
    <source>
        <dbReference type="ARBA" id="ARBA00022741"/>
    </source>
</evidence>
<gene>
    <name evidence="5" type="primary">hscA_4</name>
    <name evidence="5" type="ORF">NRB20_65430</name>
</gene>
<keyword evidence="3" id="KW-0143">Chaperone</keyword>
<evidence type="ECO:0000256" key="2">
    <source>
        <dbReference type="ARBA" id="ARBA00022840"/>
    </source>
</evidence>
<dbReference type="Pfam" id="PF00012">
    <property type="entry name" value="HSP70"/>
    <property type="match status" value="1"/>
</dbReference>
<comment type="caution">
    <text evidence="5">The sequence shown here is derived from an EMBL/GenBank/DDBJ whole genome shotgun (WGS) entry which is preliminary data.</text>
</comment>
<dbReference type="Gene3D" id="3.90.640.10">
    <property type="entry name" value="Actin, Chain A, domain 4"/>
    <property type="match status" value="1"/>
</dbReference>
<protein>
    <submittedName>
        <fullName evidence="5">Chaperone protein HscA</fullName>
    </submittedName>
</protein>
<sequence length="372" mass="39459">MTPMTFPSGRERFTMEAMVLVLGVSAGAGGARAMLTHSDQPHLPPIDRCTVPRRAGGGVEESVFTAIRLMRDAAAQREEFITGIAVTCRCSLHEEAVRAQAGRSRLTIVDEPLAQLRYLRFSGQLPDDGAVLLYDLGASGLTVTEADCATDAILAVRRSTVLGGDGHDALLRWHLAHSGLSIDKPTSRAYKEALTAEPVLTATDPSSGARMVVTRSDFEELADAGIHHSVSYVRQMIEETGVPPKAIALLGGCSRNPGIRDALGQLLDLPVIYDPEPEFVSARGAVLMATQLPSARRVRGVRFGARPTLRPVETAPVSKRKLVAALAVTATLGATVAGLLSTNRDSTSPAPRNTTPTPVEIAGTPVNQLPPK</sequence>
<reference evidence="5 6" key="1">
    <citation type="submission" date="2019-10" db="EMBL/GenBank/DDBJ databases">
        <title>Nocardia macrotermitis sp. nov. and Nocardia aurantia sp. nov., isolated from the gut of fungus growing-termite Macrotermes natalensis.</title>
        <authorList>
            <person name="Benndorf R."/>
            <person name="Schwitalla J."/>
            <person name="Martin K."/>
            <person name="De Beer W."/>
            <person name="Kaster A.-K."/>
            <person name="Vollmers J."/>
            <person name="Poulsen M."/>
            <person name="Beemelmanns C."/>
        </authorList>
    </citation>
    <scope>NUCLEOTIDE SEQUENCE [LARGE SCALE GENOMIC DNA]</scope>
    <source>
        <strain evidence="5 6">RB20</strain>
    </source>
</reference>
<keyword evidence="6" id="KW-1185">Reference proteome</keyword>
<feature type="region of interest" description="Disordered" evidence="4">
    <location>
        <begin position="341"/>
        <end position="372"/>
    </location>
</feature>
<keyword evidence="1" id="KW-0547">Nucleotide-binding</keyword>
<dbReference type="AlphaFoldDB" id="A0A7K0DCA5"/>
<dbReference type="SUPFAM" id="SSF53067">
    <property type="entry name" value="Actin-like ATPase domain"/>
    <property type="match status" value="1"/>
</dbReference>
<evidence type="ECO:0000313" key="5">
    <source>
        <dbReference type="EMBL" id="MQY23415.1"/>
    </source>
</evidence>
<dbReference type="GO" id="GO:0005524">
    <property type="term" value="F:ATP binding"/>
    <property type="evidence" value="ECO:0007669"/>
    <property type="project" value="UniProtKB-KW"/>
</dbReference>
<evidence type="ECO:0000256" key="3">
    <source>
        <dbReference type="ARBA" id="ARBA00023186"/>
    </source>
</evidence>
<dbReference type="Proteomes" id="UP000438448">
    <property type="component" value="Unassembled WGS sequence"/>
</dbReference>
<proteinExistence type="predicted"/>
<dbReference type="RefSeq" id="WP_227834077.1">
    <property type="nucleotide sequence ID" value="NZ_WEGK01000019.1"/>
</dbReference>
<keyword evidence="2" id="KW-0067">ATP-binding</keyword>
<dbReference type="GO" id="GO:0140662">
    <property type="term" value="F:ATP-dependent protein folding chaperone"/>
    <property type="evidence" value="ECO:0007669"/>
    <property type="project" value="InterPro"/>
</dbReference>